<dbReference type="InterPro" id="IPR054230">
    <property type="entry name" value="DUF6955"/>
</dbReference>
<keyword evidence="2" id="KW-1185">Reference proteome</keyword>
<proteinExistence type="predicted"/>
<dbReference type="RefSeq" id="WP_073038726.1">
    <property type="nucleotide sequence ID" value="NZ_FQVB01000016.1"/>
</dbReference>
<gene>
    <name evidence="1" type="ORF">SAMN02745206_01880</name>
</gene>
<reference evidence="2" key="1">
    <citation type="submission" date="2016-11" db="EMBL/GenBank/DDBJ databases">
        <authorList>
            <person name="Varghese N."/>
            <person name="Submissions S."/>
        </authorList>
    </citation>
    <scope>NUCLEOTIDE SEQUENCE [LARGE SCALE GENOMIC DNA]</scope>
    <source>
        <strain evidence="2">DSM 9756</strain>
    </source>
</reference>
<dbReference type="AlphaFoldDB" id="A0A1M5B7P6"/>
<protein>
    <submittedName>
        <fullName evidence="1">Uncharacterized protein</fullName>
    </submittedName>
</protein>
<evidence type="ECO:0000313" key="1">
    <source>
        <dbReference type="EMBL" id="SHF38436.1"/>
    </source>
</evidence>
<organism evidence="1 2">
    <name type="scientific">Desulfacinum infernum DSM 9756</name>
    <dbReference type="NCBI Taxonomy" id="1121391"/>
    <lineage>
        <taxon>Bacteria</taxon>
        <taxon>Pseudomonadati</taxon>
        <taxon>Thermodesulfobacteriota</taxon>
        <taxon>Syntrophobacteria</taxon>
        <taxon>Syntrophobacterales</taxon>
        <taxon>Syntrophobacteraceae</taxon>
        <taxon>Desulfacinum</taxon>
    </lineage>
</organism>
<dbReference type="Proteomes" id="UP000184076">
    <property type="component" value="Unassembled WGS sequence"/>
</dbReference>
<evidence type="ECO:0000313" key="2">
    <source>
        <dbReference type="Proteomes" id="UP000184076"/>
    </source>
</evidence>
<sequence length="101" mass="11652">MAEERYPINIWVNEERYEKLKAAGLADLCEEMLAGMKVIRVHADEAQKDAILRLFPTAKFDSATTKSIELLPREVKDRIFDKVVERKSVEILGEFLQEASR</sequence>
<dbReference type="EMBL" id="FQVB01000016">
    <property type="protein sequence ID" value="SHF38436.1"/>
    <property type="molecule type" value="Genomic_DNA"/>
</dbReference>
<accession>A0A1M5B7P6</accession>
<name>A0A1M5B7P6_9BACT</name>
<dbReference type="OrthoDB" id="1729828at2"/>
<dbReference type="Pfam" id="PF22271">
    <property type="entry name" value="DUF6955"/>
    <property type="match status" value="1"/>
</dbReference>